<dbReference type="InterPro" id="IPR003208">
    <property type="entry name" value="Dehydtase/Dehydtase_re"/>
</dbReference>
<name>A0A840P5I3_9ACTN</name>
<dbReference type="Pfam" id="PF02288">
    <property type="entry name" value="Dehydratase_MU"/>
    <property type="match status" value="1"/>
</dbReference>
<sequence length="118" mass="12200">MLSGDAGRERPEVLVRRSARAARPDVLHALAAGLEEEGVPFRVEEARGGAAYELAHAAALASRLRVGIGVDADGRVCVHHAQLPLSAPVAAGPPESARLLGHNAARLVTGIPLKPEPA</sequence>
<dbReference type="RefSeq" id="WP_185051481.1">
    <property type="nucleotide sequence ID" value="NZ_BAABIX010000007.1"/>
</dbReference>
<keyword evidence="2" id="KW-1185">Reference proteome</keyword>
<dbReference type="AlphaFoldDB" id="A0A840P5I3"/>
<evidence type="ECO:0008006" key="3">
    <source>
        <dbReference type="Google" id="ProtNLM"/>
    </source>
</evidence>
<organism evidence="1 2">
    <name type="scientific">Thermocatellispora tengchongensis</name>
    <dbReference type="NCBI Taxonomy" id="1073253"/>
    <lineage>
        <taxon>Bacteria</taxon>
        <taxon>Bacillati</taxon>
        <taxon>Actinomycetota</taxon>
        <taxon>Actinomycetes</taxon>
        <taxon>Streptosporangiales</taxon>
        <taxon>Streptosporangiaceae</taxon>
        <taxon>Thermocatellispora</taxon>
    </lineage>
</organism>
<dbReference type="SUPFAM" id="SSF52968">
    <property type="entry name" value="B12-dependent dehydatase associated subunit"/>
    <property type="match status" value="1"/>
</dbReference>
<proteinExistence type="predicted"/>
<gene>
    <name evidence="1" type="ORF">HNP84_004334</name>
</gene>
<dbReference type="Gene3D" id="3.40.50.10150">
    <property type="entry name" value="B12-dependent dehydatase associated subunit"/>
    <property type="match status" value="1"/>
</dbReference>
<dbReference type="InterPro" id="IPR010254">
    <property type="entry name" value="B12-dep_deHydtase_bsu"/>
</dbReference>
<dbReference type="Proteomes" id="UP000578449">
    <property type="component" value="Unassembled WGS sequence"/>
</dbReference>
<accession>A0A840P5I3</accession>
<comment type="caution">
    <text evidence="1">The sequence shown here is derived from an EMBL/GenBank/DDBJ whole genome shotgun (WGS) entry which is preliminary data.</text>
</comment>
<evidence type="ECO:0000313" key="2">
    <source>
        <dbReference type="Proteomes" id="UP000578449"/>
    </source>
</evidence>
<reference evidence="1 2" key="1">
    <citation type="submission" date="2020-08" db="EMBL/GenBank/DDBJ databases">
        <title>Genomic Encyclopedia of Type Strains, Phase IV (KMG-IV): sequencing the most valuable type-strain genomes for metagenomic binning, comparative biology and taxonomic classification.</title>
        <authorList>
            <person name="Goeker M."/>
        </authorList>
    </citation>
    <scope>NUCLEOTIDE SEQUENCE [LARGE SCALE GENOMIC DNA]</scope>
    <source>
        <strain evidence="1 2">DSM 45615</strain>
    </source>
</reference>
<dbReference type="EMBL" id="JACHGN010000008">
    <property type="protein sequence ID" value="MBB5134602.1"/>
    <property type="molecule type" value="Genomic_DNA"/>
</dbReference>
<evidence type="ECO:0000313" key="1">
    <source>
        <dbReference type="EMBL" id="MBB5134602.1"/>
    </source>
</evidence>
<protein>
    <recommendedName>
        <fullName evidence="3">PduH protein</fullName>
    </recommendedName>
</protein>